<sequence length="487" mass="54178">MSFLTRPSKYPLVDPRNGAPIRIKGLRKTRANRSTASYGLIDGRDPPNVRSAETPIRDIDSLKEAASPTKRPCRQTRAESHVPRRQPLSTRKLPYGLQFVSDVDLPRNADDLLAESRRVKCYHDGADGRTDRIEISEVTKPDETRFQSPDENVQMDSPYFVSGIRAQAKNKSRSPERDQSIPGMRPSSNATFAWMELSIGCHFIQPAQYQGHPAAWTIFSVGPGSAIQGSASGNQSTLHPSKKRKVVDSDDDSDDAEESESEDEPLKKKAKGRTGRPHAPHLQYDPTKGLLSSGVAKPQVRASIPEVLTLFPEETKYNEDFLQRLVENGWNAGMVSDYINHTHGHTEADVGSFKRSTVAKRFKNLYEGMLGREWTMGNHQGTPTGNHTLAAREGKECLMADLLKDVVNLPDDQDQWDLLPCLRYAKQNPGMQFMFPSDLDQVRTLLPAESIKTPQANPAIDVDAGKRWAKKRDEMVAAKRRGGNAAA</sequence>
<protein>
    <recommendedName>
        <fullName evidence="4">ASX DEUBAD domain-containing protein</fullName>
    </recommendedName>
</protein>
<accession>A0ABQ9NR62</accession>
<evidence type="ECO:0000256" key="1">
    <source>
        <dbReference type="SAM" id="MobiDB-lite"/>
    </source>
</evidence>
<dbReference type="Proteomes" id="UP001172684">
    <property type="component" value="Unassembled WGS sequence"/>
</dbReference>
<feature type="compositionally biased region" description="Basic residues" evidence="1">
    <location>
        <begin position="268"/>
        <end position="279"/>
    </location>
</feature>
<feature type="region of interest" description="Disordered" evidence="1">
    <location>
        <begin position="65"/>
        <end position="85"/>
    </location>
</feature>
<organism evidence="2 3">
    <name type="scientific">Coniosporium apollinis</name>
    <dbReference type="NCBI Taxonomy" id="61459"/>
    <lineage>
        <taxon>Eukaryota</taxon>
        <taxon>Fungi</taxon>
        <taxon>Dikarya</taxon>
        <taxon>Ascomycota</taxon>
        <taxon>Pezizomycotina</taxon>
        <taxon>Dothideomycetes</taxon>
        <taxon>Dothideomycetes incertae sedis</taxon>
        <taxon>Coniosporium</taxon>
    </lineage>
</organism>
<evidence type="ECO:0008006" key="4">
    <source>
        <dbReference type="Google" id="ProtNLM"/>
    </source>
</evidence>
<feature type="region of interest" description="Disordered" evidence="1">
    <location>
        <begin position="165"/>
        <end position="187"/>
    </location>
</feature>
<evidence type="ECO:0000313" key="2">
    <source>
        <dbReference type="EMBL" id="KAJ9664929.1"/>
    </source>
</evidence>
<feature type="compositionally biased region" description="Polar residues" evidence="1">
    <location>
        <begin position="228"/>
        <end position="239"/>
    </location>
</feature>
<reference evidence="2" key="1">
    <citation type="submission" date="2022-10" db="EMBL/GenBank/DDBJ databases">
        <title>Culturing micro-colonial fungi from biological soil crusts in the Mojave desert and describing Neophaeococcomyces mojavensis, and introducing the new genera and species Taxawa tesnikishii.</title>
        <authorList>
            <person name="Kurbessoian T."/>
            <person name="Stajich J.E."/>
        </authorList>
    </citation>
    <scope>NUCLEOTIDE SEQUENCE</scope>
    <source>
        <strain evidence="2">TK_1</strain>
    </source>
</reference>
<gene>
    <name evidence="2" type="ORF">H2201_004981</name>
</gene>
<feature type="region of interest" description="Disordered" evidence="1">
    <location>
        <begin position="228"/>
        <end position="293"/>
    </location>
</feature>
<name>A0ABQ9NR62_9PEZI</name>
<feature type="compositionally biased region" description="Acidic residues" evidence="1">
    <location>
        <begin position="249"/>
        <end position="263"/>
    </location>
</feature>
<evidence type="ECO:0000313" key="3">
    <source>
        <dbReference type="Proteomes" id="UP001172684"/>
    </source>
</evidence>
<dbReference type="EMBL" id="JAPDRL010000034">
    <property type="protein sequence ID" value="KAJ9664929.1"/>
    <property type="molecule type" value="Genomic_DNA"/>
</dbReference>
<proteinExistence type="predicted"/>
<keyword evidence="3" id="KW-1185">Reference proteome</keyword>
<comment type="caution">
    <text evidence="2">The sequence shown here is derived from an EMBL/GenBank/DDBJ whole genome shotgun (WGS) entry which is preliminary data.</text>
</comment>